<dbReference type="InterPro" id="IPR009057">
    <property type="entry name" value="Homeodomain-like_sf"/>
</dbReference>
<evidence type="ECO:0000256" key="2">
    <source>
        <dbReference type="PROSITE-ProRule" id="PRU00335"/>
    </source>
</evidence>
<dbReference type="SUPFAM" id="SSF48498">
    <property type="entry name" value="Tetracyclin repressor-like, C-terminal domain"/>
    <property type="match status" value="1"/>
</dbReference>
<dbReference type="InterPro" id="IPR001647">
    <property type="entry name" value="HTH_TetR"/>
</dbReference>
<evidence type="ECO:0000259" key="3">
    <source>
        <dbReference type="PROSITE" id="PS50977"/>
    </source>
</evidence>
<dbReference type="Gene3D" id="1.10.357.10">
    <property type="entry name" value="Tetracycline Repressor, domain 2"/>
    <property type="match status" value="1"/>
</dbReference>
<proteinExistence type="predicted"/>
<feature type="domain" description="HTH tetR-type" evidence="3">
    <location>
        <begin position="15"/>
        <end position="75"/>
    </location>
</feature>
<evidence type="ECO:0000256" key="1">
    <source>
        <dbReference type="ARBA" id="ARBA00023125"/>
    </source>
</evidence>
<organism evidence="4 5">
    <name type="scientific">Anoxynatronum sibiricum</name>
    <dbReference type="NCBI Taxonomy" id="210623"/>
    <lineage>
        <taxon>Bacteria</taxon>
        <taxon>Bacillati</taxon>
        <taxon>Bacillota</taxon>
        <taxon>Clostridia</taxon>
        <taxon>Eubacteriales</taxon>
        <taxon>Clostridiaceae</taxon>
        <taxon>Anoxynatronum</taxon>
    </lineage>
</organism>
<dbReference type="Pfam" id="PF00440">
    <property type="entry name" value="TetR_N"/>
    <property type="match status" value="1"/>
</dbReference>
<name>A0ABU9W025_9CLOT</name>
<dbReference type="EMBL" id="JBCITM010000025">
    <property type="protein sequence ID" value="MEN1761966.1"/>
    <property type="molecule type" value="Genomic_DNA"/>
</dbReference>
<gene>
    <name evidence="4" type="ORF">AAIG11_15870</name>
</gene>
<dbReference type="PROSITE" id="PS50977">
    <property type="entry name" value="HTH_TETR_2"/>
    <property type="match status" value="1"/>
</dbReference>
<dbReference type="PANTHER" id="PTHR43479:SF11">
    <property type="entry name" value="ACREF_ENVCD OPERON REPRESSOR-RELATED"/>
    <property type="match status" value="1"/>
</dbReference>
<keyword evidence="5" id="KW-1185">Reference proteome</keyword>
<comment type="caution">
    <text evidence="4">The sequence shown here is derived from an EMBL/GenBank/DDBJ whole genome shotgun (WGS) entry which is preliminary data.</text>
</comment>
<dbReference type="SUPFAM" id="SSF46689">
    <property type="entry name" value="Homeodomain-like"/>
    <property type="match status" value="1"/>
</dbReference>
<protein>
    <submittedName>
        <fullName evidence="4">TetR/AcrR family transcriptional regulator</fullName>
    </submittedName>
</protein>
<reference evidence="4 5" key="1">
    <citation type="submission" date="2024-04" db="EMBL/GenBank/DDBJ databases">
        <title>Genome sequencing and metabolic network reconstruction of aminoacids and betaine degradation by Anoxynatronum sibiricum.</title>
        <authorList>
            <person name="Detkova E.N."/>
            <person name="Boltjanskaja Y.V."/>
            <person name="Mardanov A.V."/>
            <person name="Kevbrin V."/>
        </authorList>
    </citation>
    <scope>NUCLEOTIDE SEQUENCE [LARGE SCALE GENOMIC DNA]</scope>
    <source>
        <strain evidence="4 5">Z-7981</strain>
    </source>
</reference>
<dbReference type="PRINTS" id="PR00455">
    <property type="entry name" value="HTHTETR"/>
</dbReference>
<dbReference type="InterPro" id="IPR050624">
    <property type="entry name" value="HTH-type_Tx_Regulator"/>
</dbReference>
<dbReference type="PANTHER" id="PTHR43479">
    <property type="entry name" value="ACREF/ENVCD OPERON REPRESSOR-RELATED"/>
    <property type="match status" value="1"/>
</dbReference>
<keyword evidence="1 2" id="KW-0238">DNA-binding</keyword>
<feature type="DNA-binding region" description="H-T-H motif" evidence="2">
    <location>
        <begin position="38"/>
        <end position="57"/>
    </location>
</feature>
<dbReference type="InterPro" id="IPR036271">
    <property type="entry name" value="Tet_transcr_reg_TetR-rel_C_sf"/>
</dbReference>
<evidence type="ECO:0000313" key="5">
    <source>
        <dbReference type="Proteomes" id="UP001407405"/>
    </source>
</evidence>
<accession>A0ABU9W025</accession>
<dbReference type="Proteomes" id="UP001407405">
    <property type="component" value="Unassembled WGS sequence"/>
</dbReference>
<sequence length="204" mass="23687">METKQRLTKRQIQANDTRNRVYKTALELMEIKGLNNTSIEEISKKAGVSVGTFYNYFKSKDDILVDIYRKADDYFQEVVEKELIENGSDAFGQLLIFFRYYAKYTKDRGLDNACQLYSSKNKLFIAKDRYMPKMLIRIIGEGQRTGQIVETMTAEELADFCMIAARGVVFNWCLHDGIFDLEVKIEDYMEKLLSGVLMRKTTKA</sequence>
<dbReference type="InterPro" id="IPR023772">
    <property type="entry name" value="DNA-bd_HTH_TetR-type_CS"/>
</dbReference>
<evidence type="ECO:0000313" key="4">
    <source>
        <dbReference type="EMBL" id="MEN1761966.1"/>
    </source>
</evidence>
<dbReference type="PROSITE" id="PS01081">
    <property type="entry name" value="HTH_TETR_1"/>
    <property type="match status" value="1"/>
</dbReference>